<dbReference type="Pfam" id="PF08158">
    <property type="entry name" value="SDA1_HEAT"/>
    <property type="match status" value="1"/>
</dbReference>
<organism evidence="4 5">
    <name type="scientific">Dibothriocephalus latus</name>
    <name type="common">Fish tapeworm</name>
    <name type="synonym">Diphyllobothrium latum</name>
    <dbReference type="NCBI Taxonomy" id="60516"/>
    <lineage>
        <taxon>Eukaryota</taxon>
        <taxon>Metazoa</taxon>
        <taxon>Spiralia</taxon>
        <taxon>Lophotrochozoa</taxon>
        <taxon>Platyhelminthes</taxon>
        <taxon>Cestoda</taxon>
        <taxon>Eucestoda</taxon>
        <taxon>Diphyllobothriidea</taxon>
        <taxon>Diphyllobothriidae</taxon>
        <taxon>Dibothriocephalus</taxon>
    </lineage>
</organism>
<feature type="compositionally biased region" description="Basic and acidic residues" evidence="2">
    <location>
        <begin position="16"/>
        <end position="32"/>
    </location>
</feature>
<dbReference type="AlphaFoldDB" id="A0A3P7LKB9"/>
<keyword evidence="1" id="KW-0653">Protein transport</keyword>
<keyword evidence="1" id="KW-0690">Ribosome biogenesis</keyword>
<gene>
    <name evidence="4" type="ORF">DILT_LOCUS9671</name>
</gene>
<sequence length="257" mass="28574">MGHRVGNKTKKRSKRLERSVENLKRKSERKKQDREITRLMLFAAEASHDQVPPDAILPMVRTITDNFVTDRASAEAITVGLNTIREICSRCPYAVDEDLLSDLVQYRSYRNKNVVTAARSLIRLYRQINPALLPKKEIGRPTVSVKEALTEPVEATTSAAILDGPSRVFGQKPVATGIPGAEVLVESVSEGKLKRKRKRSGRPAKRANMDAGQDALEEDVSEDDDASEEEVDLDDANVNFELSGLSNFQSSKELFPP</sequence>
<dbReference type="EMBL" id="UYRU01057518">
    <property type="protein sequence ID" value="VDN13840.1"/>
    <property type="molecule type" value="Genomic_DNA"/>
</dbReference>
<feature type="region of interest" description="Disordered" evidence="2">
    <location>
        <begin position="1"/>
        <end position="32"/>
    </location>
</feature>
<dbReference type="OrthoDB" id="2196187at2759"/>
<reference evidence="4 5" key="1">
    <citation type="submission" date="2018-11" db="EMBL/GenBank/DDBJ databases">
        <authorList>
            <consortium name="Pathogen Informatics"/>
        </authorList>
    </citation>
    <scope>NUCLEOTIDE SEQUENCE [LARGE SCALE GENOMIC DNA]</scope>
</reference>
<evidence type="ECO:0000313" key="4">
    <source>
        <dbReference type="EMBL" id="VDN13840.1"/>
    </source>
</evidence>
<keyword evidence="1" id="KW-0813">Transport</keyword>
<dbReference type="InterPro" id="IPR012977">
    <property type="entry name" value="SDA1_N"/>
</dbReference>
<feature type="domain" description="SDA1 N-terminal" evidence="3">
    <location>
        <begin position="32"/>
        <end position="110"/>
    </location>
</feature>
<evidence type="ECO:0000256" key="1">
    <source>
        <dbReference type="RuleBase" id="RU365057"/>
    </source>
</evidence>
<keyword evidence="1" id="KW-0539">Nucleus</keyword>
<dbReference type="GO" id="GO:0000055">
    <property type="term" value="P:ribosomal large subunit export from nucleus"/>
    <property type="evidence" value="ECO:0007669"/>
    <property type="project" value="UniProtKB-UniRule"/>
</dbReference>
<feature type="region of interest" description="Disordered" evidence="2">
    <location>
        <begin position="192"/>
        <end position="235"/>
    </location>
</feature>
<protein>
    <recommendedName>
        <fullName evidence="1">Protein SDA1</fullName>
    </recommendedName>
</protein>
<evidence type="ECO:0000313" key="5">
    <source>
        <dbReference type="Proteomes" id="UP000281553"/>
    </source>
</evidence>
<dbReference type="InterPro" id="IPR027312">
    <property type="entry name" value="Sda1"/>
</dbReference>
<accession>A0A3P7LKB9</accession>
<comment type="subcellular location">
    <subcellularLocation>
        <location evidence="1">Nucleus</location>
        <location evidence="1">Nucleolus</location>
    </subcellularLocation>
</comment>
<feature type="compositionally biased region" description="Basic residues" evidence="2">
    <location>
        <begin position="1"/>
        <end position="15"/>
    </location>
</feature>
<dbReference type="GO" id="GO:0015031">
    <property type="term" value="P:protein transport"/>
    <property type="evidence" value="ECO:0007669"/>
    <property type="project" value="UniProtKB-KW"/>
</dbReference>
<comment type="function">
    <text evidence="1">Required for 60S pre-ribosomal subunits export to the cytoplasm.</text>
</comment>
<feature type="compositionally biased region" description="Basic residues" evidence="2">
    <location>
        <begin position="193"/>
        <end position="205"/>
    </location>
</feature>
<dbReference type="PANTHER" id="PTHR12730:SF0">
    <property type="entry name" value="PROTEIN SDA1 HOMOLOG"/>
    <property type="match status" value="1"/>
</dbReference>
<proteinExistence type="inferred from homology"/>
<comment type="similarity">
    <text evidence="1">Belongs to the SDA1 family.</text>
</comment>
<dbReference type="Proteomes" id="UP000281553">
    <property type="component" value="Unassembled WGS sequence"/>
</dbReference>
<feature type="compositionally biased region" description="Acidic residues" evidence="2">
    <location>
        <begin position="215"/>
        <end position="235"/>
    </location>
</feature>
<dbReference type="PANTHER" id="PTHR12730">
    <property type="entry name" value="HSDA/SDA1-RELATED"/>
    <property type="match status" value="1"/>
</dbReference>
<dbReference type="GO" id="GO:0005730">
    <property type="term" value="C:nucleolus"/>
    <property type="evidence" value="ECO:0007669"/>
    <property type="project" value="UniProtKB-SubCell"/>
</dbReference>
<dbReference type="GO" id="GO:0042273">
    <property type="term" value="P:ribosomal large subunit biogenesis"/>
    <property type="evidence" value="ECO:0007669"/>
    <property type="project" value="UniProtKB-UniRule"/>
</dbReference>
<evidence type="ECO:0000259" key="3">
    <source>
        <dbReference type="Pfam" id="PF08158"/>
    </source>
</evidence>
<evidence type="ECO:0000256" key="2">
    <source>
        <dbReference type="SAM" id="MobiDB-lite"/>
    </source>
</evidence>
<keyword evidence="5" id="KW-1185">Reference proteome</keyword>
<name>A0A3P7LKB9_DIBLA</name>